<dbReference type="EMBL" id="CP011232">
    <property type="protein sequence ID" value="AKI96591.1"/>
    <property type="molecule type" value="Genomic_DNA"/>
</dbReference>
<dbReference type="Proteomes" id="UP000035159">
    <property type="component" value="Chromosome"/>
</dbReference>
<keyword evidence="3" id="KW-1185">Reference proteome</keyword>
<organism evidence="2 3">
    <name type="scientific">Kosmotoga pacifica</name>
    <dbReference type="NCBI Taxonomy" id="1330330"/>
    <lineage>
        <taxon>Bacteria</taxon>
        <taxon>Thermotogati</taxon>
        <taxon>Thermotogota</taxon>
        <taxon>Thermotogae</taxon>
        <taxon>Kosmotogales</taxon>
        <taxon>Kosmotogaceae</taxon>
        <taxon>Kosmotoga</taxon>
    </lineage>
</organism>
<protein>
    <recommendedName>
        <fullName evidence="1">Fibronectin type-III domain-containing protein</fullName>
    </recommendedName>
</protein>
<dbReference type="CDD" id="cd00063">
    <property type="entry name" value="FN3"/>
    <property type="match status" value="1"/>
</dbReference>
<gene>
    <name evidence="2" type="ORF">IX53_00755</name>
</gene>
<dbReference type="RefSeq" id="WP_047753726.1">
    <property type="nucleotide sequence ID" value="NZ_CAJUHA010000002.1"/>
</dbReference>
<dbReference type="InterPro" id="IPR036116">
    <property type="entry name" value="FN3_sf"/>
</dbReference>
<evidence type="ECO:0000313" key="2">
    <source>
        <dbReference type="EMBL" id="AKI96591.1"/>
    </source>
</evidence>
<accession>A0A0G2Z942</accession>
<dbReference type="PATRIC" id="fig|1330330.3.peg.143"/>
<dbReference type="InterPro" id="IPR013783">
    <property type="entry name" value="Ig-like_fold"/>
</dbReference>
<proteinExistence type="predicted"/>
<dbReference type="PROSITE" id="PS50853">
    <property type="entry name" value="FN3"/>
    <property type="match status" value="1"/>
</dbReference>
<dbReference type="SUPFAM" id="SSF49265">
    <property type="entry name" value="Fibronectin type III"/>
    <property type="match status" value="1"/>
</dbReference>
<evidence type="ECO:0000259" key="1">
    <source>
        <dbReference type="PROSITE" id="PS50853"/>
    </source>
</evidence>
<dbReference type="SMART" id="SM00060">
    <property type="entry name" value="FN3"/>
    <property type="match status" value="1"/>
</dbReference>
<sequence>MPLTITSAAQTHLEGDITNVSPKIEVLWDGINWTDETAYLKDVNVNKSLEGENFGAVANTFNAILDNSTGRFSWPVQATRTPKKKVRIYADINGETVLVLTGVIDTINQRSDGTVLIKGRDLTALAIDTPAPLKTYQNQSPEAIIADLWFYATGYSIQAAATGIIFEMTKFTNATSAWDAISKICKQTAGRVNVLPDGTLKYESLIGKNYTPKTVADWTATTDKFVNPDESLSTKNIKNAILVEFKNKQIDSQKPVFMLLADPEGNSVQQEDDDRLINWNVGEILSEHHRAPADGVIYLKRGNVASITSVMNDTQQTDITSYATISDAATGKITLSGGFVEGDDIRFKYKVSSLTLAINYEYTPAEGWTFEGEVANPTLQTEFASGSANITLDTNPDPLLYPDADAVITIDTISADAVLSKLWIVGDIAVSRVEKFKKFDNTSIQTYGRRELSLQMEGISIDDARKVAQFLLDKYKNPISTMTVEITPHPELDVMDVIEIQDTIHTNVSQKYEITSVTLSLGVDTAKCSVQLRQYDSTTWTYTDNGITVTTTGSPVKMPLVIDAHQQTTAPSAPTGVSVIQGKSVVVVSWNKVPGNVAYYQVERDDGGGFVQIGITQGTQFVDSNVQYDTTYTYRVKAVDYAGNVSSPSTIASGSPQRNGFDDMEIALVLRVGQSISVGSILKLGYGVLSDGGDGILVNGANIEVIGQIDTDYLDLQKAVTVKPGTFIEVDNADSLFPSSITIYNTYVVEKTINFIVPVSVSTPKGTKNYYKYPLFKLSYAWNVDYGDFGGGYPGYAHGGDLTFEIIVDGETVFSEAQTDVWFRYYQNGNSQELDFYQLLLNKGLKPRENLPITFKLTIDDYKKDTFALDTVSSGTGGHFPYLTVSAWDVYPTLPVL</sequence>
<dbReference type="Gene3D" id="2.60.40.10">
    <property type="entry name" value="Immunoglobulins"/>
    <property type="match status" value="1"/>
</dbReference>
<dbReference type="InterPro" id="IPR003961">
    <property type="entry name" value="FN3_dom"/>
</dbReference>
<feature type="domain" description="Fibronectin type-III" evidence="1">
    <location>
        <begin position="570"/>
        <end position="659"/>
    </location>
</feature>
<dbReference type="SUPFAM" id="SSF69279">
    <property type="entry name" value="Phage tail proteins"/>
    <property type="match status" value="1"/>
</dbReference>
<reference evidence="2 3" key="1">
    <citation type="submission" date="2015-04" db="EMBL/GenBank/DDBJ databases">
        <title>Complete Genome Sequence of Kosmotoga pacifica SLHLJ1.</title>
        <authorList>
            <person name="Jiang L.J."/>
            <person name="Shao Z.Z."/>
            <person name="Jebbar M."/>
        </authorList>
    </citation>
    <scope>NUCLEOTIDE SEQUENCE [LARGE SCALE GENOMIC DNA]</scope>
    <source>
        <strain evidence="2 3">SLHLJ1</strain>
    </source>
</reference>
<name>A0A0G2Z942_9BACT</name>
<dbReference type="KEGG" id="kpf:IX53_00755"/>
<dbReference type="STRING" id="1330330.IX53_00755"/>
<evidence type="ECO:0000313" key="3">
    <source>
        <dbReference type="Proteomes" id="UP000035159"/>
    </source>
</evidence>
<dbReference type="OrthoDB" id="5439314at2"/>
<dbReference type="AlphaFoldDB" id="A0A0G2Z942"/>